<evidence type="ECO:0000256" key="4">
    <source>
        <dbReference type="ARBA" id="ARBA00022618"/>
    </source>
</evidence>
<evidence type="ECO:0000256" key="7">
    <source>
        <dbReference type="ARBA" id="ARBA00023306"/>
    </source>
</evidence>
<dbReference type="FunCoup" id="A0A162V3T3">
    <property type="interactions" value="303"/>
</dbReference>
<accession>A0A162V3T3</accession>
<keyword evidence="4" id="KW-0132">Cell division</keyword>
<dbReference type="AlphaFoldDB" id="A0A162V3T3"/>
<gene>
    <name evidence="10" type="ORF">PHYBLDRAFT_106564</name>
</gene>
<evidence type="ECO:0000313" key="11">
    <source>
        <dbReference type="Proteomes" id="UP000077315"/>
    </source>
</evidence>
<reference evidence="11" key="1">
    <citation type="submission" date="2015-06" db="EMBL/GenBank/DDBJ databases">
        <title>Expansion of signal transduction pathways in fungi by whole-genome duplication.</title>
        <authorList>
            <consortium name="DOE Joint Genome Institute"/>
            <person name="Corrochano L.M."/>
            <person name="Kuo A."/>
            <person name="Marcet-Houben M."/>
            <person name="Polaino S."/>
            <person name="Salamov A."/>
            <person name="Villalobos J.M."/>
            <person name="Alvarez M.I."/>
            <person name="Avalos J."/>
            <person name="Benito E.P."/>
            <person name="Benoit I."/>
            <person name="Burger G."/>
            <person name="Camino L.P."/>
            <person name="Canovas D."/>
            <person name="Cerda-Olmedo E."/>
            <person name="Cheng J.-F."/>
            <person name="Dominguez A."/>
            <person name="Elias M."/>
            <person name="Eslava A.P."/>
            <person name="Glaser F."/>
            <person name="Grimwood J."/>
            <person name="Gutierrez G."/>
            <person name="Heitman J."/>
            <person name="Henrissat B."/>
            <person name="Iturriaga E.A."/>
            <person name="Lang B.F."/>
            <person name="Lavin J.L."/>
            <person name="Lee S."/>
            <person name="Li W."/>
            <person name="Lindquist E."/>
            <person name="Lopez-Garcia S."/>
            <person name="Luque E.M."/>
            <person name="Marcos A.T."/>
            <person name="Martin J."/>
            <person name="McCluskey K."/>
            <person name="Medina H.R."/>
            <person name="Miralles-Duran A."/>
            <person name="Miyazaki A."/>
            <person name="Munoz-Torres E."/>
            <person name="Oguiza J.A."/>
            <person name="Ohm R."/>
            <person name="Olmedo M."/>
            <person name="Orejas M."/>
            <person name="Ortiz-Castellanos L."/>
            <person name="Pisabarro A.G."/>
            <person name="Rodriguez-Romero J."/>
            <person name="Ruiz-Herrera J."/>
            <person name="Ruiz-Vazquez R."/>
            <person name="Sanz C."/>
            <person name="Schackwitz W."/>
            <person name="Schmutz J."/>
            <person name="Shahriari M."/>
            <person name="Shelest E."/>
            <person name="Silva-Franco F."/>
            <person name="Soanes D."/>
            <person name="Syed K."/>
            <person name="Tagua V.G."/>
            <person name="Talbot N.J."/>
            <person name="Thon M."/>
            <person name="De vries R.P."/>
            <person name="Wiebenga A."/>
            <person name="Yadav J.S."/>
            <person name="Braun E.L."/>
            <person name="Baker S."/>
            <person name="Garre V."/>
            <person name="Horwitz B."/>
            <person name="Torres-Martinez S."/>
            <person name="Idnurm A."/>
            <person name="Herrera-Estrella A."/>
            <person name="Gabaldon T."/>
            <person name="Grigoriev I.V."/>
        </authorList>
    </citation>
    <scope>NUCLEOTIDE SEQUENCE [LARGE SCALE GENOMIC DNA]</scope>
    <source>
        <strain evidence="11">NRRL 1555(-)</strain>
    </source>
</reference>
<dbReference type="RefSeq" id="XP_018297793.1">
    <property type="nucleotide sequence ID" value="XM_018427952.1"/>
</dbReference>
<name>A0A162V3T3_PHYB8</name>
<keyword evidence="6" id="KW-0226">DNA condensation</keyword>
<keyword evidence="7" id="KW-0131">Cell cycle</keyword>
<evidence type="ECO:0000256" key="8">
    <source>
        <dbReference type="SAM" id="MobiDB-lite"/>
    </source>
</evidence>
<sequence>MTSARKSNLLASLRTTIPQIFNDAQKPNANHRKYSIALRKLQVQLCLNSPIDKDKSHDIDYEGEEAFDKEFFRNVNKILTVKKREPHADRIVRFIAAFLQYTQQQVNDGDDMEGEETVSSRFVEHLMRHLIKGLMAKNKTVRLRSCQVVALSVNSLGEIDEDIYQDLKRALFERIRDKEASVRSQAATALSRLQGADSEVDEVDGKTITQKLVWALRHDPSAEVRRVVLFNLDQTYETIPYIVERARDADATNRRVVYLKPMAEIQDFRLIPCQERHLLLKCGLNDRDPLVKKAASKMISMHWIRHADHNLLEFLERMDILEGDAAEDILTAFLSSRIDIVNSIKFDDQFWNNLSPESSFLAKVLIQFLQAKEYDEKLDAVLPEVTRLSFITQDYAQLWREAEKGTKGDYEFIVTQLLDIAKCLDYADEVGRRKMFDLLRELIMVPDISDNHLASVVELFKIISFDERDFTRTMVEIISDIQEVSGLGEQESSYSVSNHQPEPVTDTTPLKKIKLSNRVSPKLEEDLDREPDILRKKLAQLKCLTICKHILERSEETLQNNSTLYGLLNELIVPSVKSNETVLLEEGLHCLGLFCCLDKTLGQHNLPLLTHLLKKGHLELQQKSLMILFDMLTCYGLDWMVSGLVGLDEVKDIFERSLDHDDPDMQAIAAQGLAKLMLSRIYQNRDTLKLLILLYFFPSTIDNITIQQCLSYFFPAFCYSSTVNQRMMAEVAVEALEDLCSTFDDLDENEKMTSPGQIADMLADWTEPRKVAK</sequence>
<dbReference type="VEuPathDB" id="FungiDB:PHYBLDRAFT_106564"/>
<protein>
    <recommendedName>
        <fullName evidence="9">Nuclear condensin complex subunit 3 C-terminal domain-containing protein</fullName>
    </recommendedName>
</protein>
<dbReference type="PANTHER" id="PTHR14418:SF5">
    <property type="entry name" value="CONDENSIN COMPLEX SUBUNIT 3"/>
    <property type="match status" value="1"/>
</dbReference>
<organism evidence="10 11">
    <name type="scientific">Phycomyces blakesleeanus (strain ATCC 8743b / DSM 1359 / FGSC 10004 / NBRC 33097 / NRRL 1555)</name>
    <dbReference type="NCBI Taxonomy" id="763407"/>
    <lineage>
        <taxon>Eukaryota</taxon>
        <taxon>Fungi</taxon>
        <taxon>Fungi incertae sedis</taxon>
        <taxon>Mucoromycota</taxon>
        <taxon>Mucoromycotina</taxon>
        <taxon>Mucoromycetes</taxon>
        <taxon>Mucorales</taxon>
        <taxon>Phycomycetaceae</taxon>
        <taxon>Phycomyces</taxon>
    </lineage>
</organism>
<dbReference type="OrthoDB" id="27187at2759"/>
<dbReference type="PANTHER" id="PTHR14418">
    <property type="entry name" value="CONDENSIN COMPLEX SUBUNIT 3-RELATED"/>
    <property type="match status" value="1"/>
</dbReference>
<feature type="domain" description="Nuclear condensin complex subunit 3 C-terminal" evidence="9">
    <location>
        <begin position="542"/>
        <end position="772"/>
    </location>
</feature>
<evidence type="ECO:0000256" key="6">
    <source>
        <dbReference type="ARBA" id="ARBA00023067"/>
    </source>
</evidence>
<dbReference type="GO" id="GO:0007076">
    <property type="term" value="P:mitotic chromosome condensation"/>
    <property type="evidence" value="ECO:0007669"/>
    <property type="project" value="InterPro"/>
</dbReference>
<keyword evidence="11" id="KW-1185">Reference proteome</keyword>
<proteinExistence type="inferred from homology"/>
<dbReference type="InterPro" id="IPR011989">
    <property type="entry name" value="ARM-like"/>
</dbReference>
<feature type="region of interest" description="Disordered" evidence="8">
    <location>
        <begin position="490"/>
        <end position="509"/>
    </location>
</feature>
<dbReference type="SUPFAM" id="SSF48371">
    <property type="entry name" value="ARM repeat"/>
    <property type="match status" value="1"/>
</dbReference>
<dbReference type="EMBL" id="KV440972">
    <property type="protein sequence ID" value="OAD79753.1"/>
    <property type="molecule type" value="Genomic_DNA"/>
</dbReference>
<keyword evidence="5" id="KW-0498">Mitosis</keyword>
<evidence type="ECO:0000259" key="9">
    <source>
        <dbReference type="Pfam" id="PF12719"/>
    </source>
</evidence>
<keyword evidence="3" id="KW-0158">Chromosome</keyword>
<comment type="similarity">
    <text evidence="2">Belongs to the CND3 (condensin subunit 3) family.</text>
</comment>
<dbReference type="InterPro" id="IPR025977">
    <property type="entry name" value="Cnd3_C"/>
</dbReference>
<evidence type="ECO:0000256" key="3">
    <source>
        <dbReference type="ARBA" id="ARBA00022454"/>
    </source>
</evidence>
<dbReference type="GO" id="GO:0000796">
    <property type="term" value="C:condensin complex"/>
    <property type="evidence" value="ECO:0007669"/>
    <property type="project" value="InterPro"/>
</dbReference>
<dbReference type="InParanoid" id="A0A162V3T3"/>
<dbReference type="InterPro" id="IPR027165">
    <property type="entry name" value="CND3"/>
</dbReference>
<dbReference type="Gene3D" id="1.25.10.10">
    <property type="entry name" value="Leucine-rich Repeat Variant"/>
    <property type="match status" value="1"/>
</dbReference>
<feature type="compositionally biased region" description="Polar residues" evidence="8">
    <location>
        <begin position="490"/>
        <end position="508"/>
    </location>
</feature>
<dbReference type="GO" id="GO:0051301">
    <property type="term" value="P:cell division"/>
    <property type="evidence" value="ECO:0007669"/>
    <property type="project" value="UniProtKB-KW"/>
</dbReference>
<dbReference type="GeneID" id="28988858"/>
<comment type="subcellular location">
    <subcellularLocation>
        <location evidence="1">Chromosome</location>
    </subcellularLocation>
</comment>
<evidence type="ECO:0000313" key="10">
    <source>
        <dbReference type="EMBL" id="OAD79753.1"/>
    </source>
</evidence>
<evidence type="ECO:0000256" key="1">
    <source>
        <dbReference type="ARBA" id="ARBA00004286"/>
    </source>
</evidence>
<evidence type="ECO:0000256" key="2">
    <source>
        <dbReference type="ARBA" id="ARBA00006533"/>
    </source>
</evidence>
<dbReference type="STRING" id="763407.A0A162V3T3"/>
<dbReference type="Proteomes" id="UP000077315">
    <property type="component" value="Unassembled WGS sequence"/>
</dbReference>
<evidence type="ECO:0000256" key="5">
    <source>
        <dbReference type="ARBA" id="ARBA00022776"/>
    </source>
</evidence>
<dbReference type="Pfam" id="PF12719">
    <property type="entry name" value="Cnd3"/>
    <property type="match status" value="1"/>
</dbReference>
<dbReference type="GO" id="GO:0000793">
    <property type="term" value="C:condensed chromosome"/>
    <property type="evidence" value="ECO:0007669"/>
    <property type="project" value="TreeGrafter"/>
</dbReference>
<dbReference type="InterPro" id="IPR016024">
    <property type="entry name" value="ARM-type_fold"/>
</dbReference>